<proteinExistence type="predicted"/>
<evidence type="ECO:0000313" key="2">
    <source>
        <dbReference type="EMBL" id="QWM89154.1"/>
    </source>
</evidence>
<dbReference type="Proteomes" id="UP000827388">
    <property type="component" value="Segment"/>
</dbReference>
<protein>
    <submittedName>
        <fullName evidence="2">Uncharacterized protein</fullName>
    </submittedName>
</protein>
<feature type="coiled-coil region" evidence="1">
    <location>
        <begin position="117"/>
        <end position="155"/>
    </location>
</feature>
<keyword evidence="1" id="KW-0175">Coiled coil</keyword>
<dbReference type="KEGG" id="vg:75692199"/>
<dbReference type="GeneID" id="75692199"/>
<name>A0AAE7V1T6_9CAUD</name>
<keyword evidence="3" id="KW-1185">Reference proteome</keyword>
<organism evidence="2 3">
    <name type="scientific">uncultured phage cr30_1</name>
    <dbReference type="NCBI Taxonomy" id="2986411"/>
    <lineage>
        <taxon>Viruses</taxon>
        <taxon>Duplodnaviria</taxon>
        <taxon>Heunggongvirae</taxon>
        <taxon>Uroviricota</taxon>
        <taxon>Caudoviricetes</taxon>
        <taxon>Crassvirales</taxon>
        <taxon>Suoliviridae</taxon>
        <taxon>Boorivirinae</taxon>
        <taxon>Cohcovirus</taxon>
        <taxon>Cohcovirus splanchnicus</taxon>
    </lineage>
</organism>
<reference evidence="2 3" key="1">
    <citation type="submission" date="2021-04" db="EMBL/GenBank/DDBJ databases">
        <authorList>
            <person name="Shkoporov A.N."/>
            <person name="Stockdale S.R."/>
            <person name="Guerin E."/>
            <person name="Ross R.P."/>
            <person name="Hill C."/>
        </authorList>
    </citation>
    <scope>NUCLEOTIDE SEQUENCE [LARGE SCALE GENOMIC DNA]</scope>
    <source>
        <strain evidence="3">cr30_1</strain>
    </source>
</reference>
<accession>A0AAE7V1T6</accession>
<sequence>MKIKSTEIKAKLEKLNKDITNSWMIIRTENLVENGFKRHYDMKALLDDINKKAIDRIQTKLDQFCINIGFKSRSDFPKDSIYPIIFELSEKNEQFVQLGIIIEKSTINPTLKMKKGKKNLKQNEELTRDYLNKLRNNLQLEINGLKKKLADFNDAAELDTSGAYMYLAA</sequence>
<gene>
    <name evidence="2" type="primary">gp_05854</name>
</gene>
<dbReference type="RefSeq" id="YP_010358726.1">
    <property type="nucleotide sequence ID" value="NC_062765.1"/>
</dbReference>
<evidence type="ECO:0000256" key="1">
    <source>
        <dbReference type="SAM" id="Coils"/>
    </source>
</evidence>
<dbReference type="EMBL" id="MZ130475">
    <property type="protein sequence ID" value="QWM89154.1"/>
    <property type="molecule type" value="Genomic_DNA"/>
</dbReference>
<evidence type="ECO:0000313" key="3">
    <source>
        <dbReference type="Proteomes" id="UP000827388"/>
    </source>
</evidence>